<protein>
    <submittedName>
        <fullName evidence="2">Uncharacterized protein</fullName>
    </submittedName>
</protein>
<reference evidence="2 3" key="1">
    <citation type="journal article" date="2022" name="Nat. Plants">
        <title>Genomes of leafy and leafless Platanthera orchids illuminate the evolution of mycoheterotrophy.</title>
        <authorList>
            <person name="Li M.H."/>
            <person name="Liu K.W."/>
            <person name="Li Z."/>
            <person name="Lu H.C."/>
            <person name="Ye Q.L."/>
            <person name="Zhang D."/>
            <person name="Wang J.Y."/>
            <person name="Li Y.F."/>
            <person name="Zhong Z.M."/>
            <person name="Liu X."/>
            <person name="Yu X."/>
            <person name="Liu D.K."/>
            <person name="Tu X.D."/>
            <person name="Liu B."/>
            <person name="Hao Y."/>
            <person name="Liao X.Y."/>
            <person name="Jiang Y.T."/>
            <person name="Sun W.H."/>
            <person name="Chen J."/>
            <person name="Chen Y.Q."/>
            <person name="Ai Y."/>
            <person name="Zhai J.W."/>
            <person name="Wu S.S."/>
            <person name="Zhou Z."/>
            <person name="Hsiao Y.Y."/>
            <person name="Wu W.L."/>
            <person name="Chen Y.Y."/>
            <person name="Lin Y.F."/>
            <person name="Hsu J.L."/>
            <person name="Li C.Y."/>
            <person name="Wang Z.W."/>
            <person name="Zhao X."/>
            <person name="Zhong W.Y."/>
            <person name="Ma X.K."/>
            <person name="Ma L."/>
            <person name="Huang J."/>
            <person name="Chen G.Z."/>
            <person name="Huang M.Z."/>
            <person name="Huang L."/>
            <person name="Peng D.H."/>
            <person name="Luo Y.B."/>
            <person name="Zou S.Q."/>
            <person name="Chen S.P."/>
            <person name="Lan S."/>
            <person name="Tsai W.C."/>
            <person name="Van de Peer Y."/>
            <person name="Liu Z.J."/>
        </authorList>
    </citation>
    <scope>NUCLEOTIDE SEQUENCE [LARGE SCALE GENOMIC DNA]</scope>
    <source>
        <strain evidence="2">Lor287</strain>
    </source>
</reference>
<proteinExistence type="predicted"/>
<feature type="compositionally biased region" description="Basic and acidic residues" evidence="1">
    <location>
        <begin position="29"/>
        <end position="45"/>
    </location>
</feature>
<keyword evidence="3" id="KW-1185">Reference proteome</keyword>
<feature type="region of interest" description="Disordered" evidence="1">
    <location>
        <begin position="1"/>
        <end position="57"/>
    </location>
</feature>
<gene>
    <name evidence="2" type="ORF">KSP39_PZI010269</name>
</gene>
<accession>A0AAP0BJ48</accession>
<organism evidence="2 3">
    <name type="scientific">Platanthera zijinensis</name>
    <dbReference type="NCBI Taxonomy" id="2320716"/>
    <lineage>
        <taxon>Eukaryota</taxon>
        <taxon>Viridiplantae</taxon>
        <taxon>Streptophyta</taxon>
        <taxon>Embryophyta</taxon>
        <taxon>Tracheophyta</taxon>
        <taxon>Spermatophyta</taxon>
        <taxon>Magnoliopsida</taxon>
        <taxon>Liliopsida</taxon>
        <taxon>Asparagales</taxon>
        <taxon>Orchidaceae</taxon>
        <taxon>Orchidoideae</taxon>
        <taxon>Orchideae</taxon>
        <taxon>Orchidinae</taxon>
        <taxon>Platanthera</taxon>
    </lineage>
</organism>
<sequence>MFSEPEPISNDDDQVVKNIATPTTNMNDSEDKQCDGVTSENKRNDVSSTSKMSSGIKRFRKGNRKEADIKEAMMARVEGLLDVTRSVGLTVAAPLVPPSIYMLSETVHELEKFPELFDDTDMYDFAMMYFINLNNRIIFLNLPDDRKVS</sequence>
<dbReference type="EMBL" id="JBBWWQ010000008">
    <property type="protein sequence ID" value="KAK8940643.1"/>
    <property type="molecule type" value="Genomic_DNA"/>
</dbReference>
<evidence type="ECO:0000313" key="3">
    <source>
        <dbReference type="Proteomes" id="UP001418222"/>
    </source>
</evidence>
<dbReference type="AlphaFoldDB" id="A0AAP0BJ48"/>
<dbReference type="Proteomes" id="UP001418222">
    <property type="component" value="Unassembled WGS sequence"/>
</dbReference>
<evidence type="ECO:0000256" key="1">
    <source>
        <dbReference type="SAM" id="MobiDB-lite"/>
    </source>
</evidence>
<evidence type="ECO:0000313" key="2">
    <source>
        <dbReference type="EMBL" id="KAK8940643.1"/>
    </source>
</evidence>
<comment type="caution">
    <text evidence="2">The sequence shown here is derived from an EMBL/GenBank/DDBJ whole genome shotgun (WGS) entry which is preliminary data.</text>
</comment>
<name>A0AAP0BJ48_9ASPA</name>